<accession>C6XMB9</accession>
<feature type="transmembrane region" description="Helical" evidence="1">
    <location>
        <begin position="7"/>
        <end position="29"/>
    </location>
</feature>
<keyword evidence="1" id="KW-0812">Transmembrane</keyword>
<feature type="domain" description="Thioredoxin" evidence="2">
    <location>
        <begin position="5"/>
        <end position="148"/>
    </location>
</feature>
<dbReference type="InterPro" id="IPR013766">
    <property type="entry name" value="Thioredoxin_domain"/>
</dbReference>
<dbReference type="Pfam" id="PF00085">
    <property type="entry name" value="Thioredoxin"/>
    <property type="match status" value="1"/>
</dbReference>
<dbReference type="SUPFAM" id="SSF52833">
    <property type="entry name" value="Thioredoxin-like"/>
    <property type="match status" value="1"/>
</dbReference>
<keyword evidence="1" id="KW-0472">Membrane</keyword>
<dbReference type="STRING" id="582402.Hbal_0360"/>
<dbReference type="eggNOG" id="COG0526">
    <property type="taxonomic scope" value="Bacteria"/>
</dbReference>
<organism evidence="3 4">
    <name type="scientific">Hirschia baltica (strain ATCC 49814 / DSM 5838 / IFAM 1418)</name>
    <dbReference type="NCBI Taxonomy" id="582402"/>
    <lineage>
        <taxon>Bacteria</taxon>
        <taxon>Pseudomonadati</taxon>
        <taxon>Pseudomonadota</taxon>
        <taxon>Alphaproteobacteria</taxon>
        <taxon>Hyphomonadales</taxon>
        <taxon>Hyphomonadaceae</taxon>
        <taxon>Hirschia</taxon>
    </lineage>
</organism>
<keyword evidence="1" id="KW-1133">Transmembrane helix</keyword>
<sequence>MKLLKKYGFAVVMVLAICGFAAFNGMGFLSKTASESEYVYDGEPEIIAATFSSAWCSACKILEPKLAQVAPEFANKPVKFVKLDFSLGQGSGPAEIAAENNFSSVYEKYKGGTGFTLLLDADSGEIVDQLTVKLSADEMKQVLKNSIQQVS</sequence>
<name>C6XMB9_HIRBI</name>
<evidence type="ECO:0000313" key="4">
    <source>
        <dbReference type="Proteomes" id="UP000002745"/>
    </source>
</evidence>
<dbReference type="RefSeq" id="WP_015826212.1">
    <property type="nucleotide sequence ID" value="NC_012982.1"/>
</dbReference>
<dbReference type="HOGENOM" id="CLU_145330_0_0_5"/>
<dbReference type="Gene3D" id="3.40.30.10">
    <property type="entry name" value="Glutaredoxin"/>
    <property type="match status" value="1"/>
</dbReference>
<evidence type="ECO:0000256" key="1">
    <source>
        <dbReference type="SAM" id="Phobius"/>
    </source>
</evidence>
<protein>
    <recommendedName>
        <fullName evidence="2">Thioredoxin domain-containing protein</fullName>
    </recommendedName>
</protein>
<dbReference type="KEGG" id="hba:Hbal_0360"/>
<dbReference type="InterPro" id="IPR036249">
    <property type="entry name" value="Thioredoxin-like_sf"/>
</dbReference>
<proteinExistence type="predicted"/>
<dbReference type="OrthoDB" id="7629852at2"/>
<reference evidence="4" key="1">
    <citation type="journal article" date="2011" name="J. Bacteriol.">
        <title>Genome sequences of eight morphologically diverse alphaproteobacteria.</title>
        <authorList>
            <consortium name="US DOE Joint Genome Institute"/>
            <person name="Brown P.J."/>
            <person name="Kysela D.T."/>
            <person name="Buechlein A."/>
            <person name="Hemmerich C."/>
            <person name="Brun Y.V."/>
        </authorList>
    </citation>
    <scope>NUCLEOTIDE SEQUENCE [LARGE SCALE GENOMIC DNA]</scope>
    <source>
        <strain evidence="4">ATCC 49814 / DSM 5838 / IFAM 1418</strain>
    </source>
</reference>
<gene>
    <name evidence="3" type="ordered locus">Hbal_0360</name>
</gene>
<keyword evidence="4" id="KW-1185">Reference proteome</keyword>
<dbReference type="EMBL" id="CP001678">
    <property type="protein sequence ID" value="ACT58062.1"/>
    <property type="molecule type" value="Genomic_DNA"/>
</dbReference>
<dbReference type="PROSITE" id="PS51352">
    <property type="entry name" value="THIOREDOXIN_2"/>
    <property type="match status" value="1"/>
</dbReference>
<evidence type="ECO:0000259" key="2">
    <source>
        <dbReference type="PROSITE" id="PS51352"/>
    </source>
</evidence>
<evidence type="ECO:0000313" key="3">
    <source>
        <dbReference type="EMBL" id="ACT58062.1"/>
    </source>
</evidence>
<dbReference type="CDD" id="cd02947">
    <property type="entry name" value="TRX_family"/>
    <property type="match status" value="1"/>
</dbReference>
<dbReference type="Proteomes" id="UP000002745">
    <property type="component" value="Chromosome"/>
</dbReference>
<dbReference type="AlphaFoldDB" id="C6XMB9"/>